<keyword evidence="1" id="KW-0812">Transmembrane</keyword>
<feature type="domain" description="Virulence-associated protein E-like" evidence="2">
    <location>
        <begin position="134"/>
        <end position="325"/>
    </location>
</feature>
<dbReference type="PANTHER" id="PTHR34985:SF1">
    <property type="entry name" value="SLR0554 PROTEIN"/>
    <property type="match status" value="1"/>
</dbReference>
<dbReference type="OrthoDB" id="9801888at2"/>
<dbReference type="RefSeq" id="WP_007096061.1">
    <property type="nucleotide sequence ID" value="NZ_CP142125.1"/>
</dbReference>
<dbReference type="InterPro" id="IPR007936">
    <property type="entry name" value="VapE-like_dom"/>
</dbReference>
<dbReference type="eggNOG" id="COG5545">
    <property type="taxonomic scope" value="Bacteria"/>
</dbReference>
<keyword evidence="1" id="KW-1133">Transmembrane helix</keyword>
<sequence>MIIEHTDIERTNGEENEKKTPIEKIMDYLNLRYVFRRNVLTSNIECKEIDQVEYRILDDSILNSIWVKMQVDGFKYSPTFIGRILNSDFIADYNPITAYFESLPMLSDDKDYISMLADTITVQDIKVNDVALRKLWKPYFKKWLVASVATCLGLGINHTCLILVGNQGSGKTTWLNKLCPAEMKKYLVCSHINPSLTDQTTANYLAEKWFVNIDDQLETIFGKDFNSMKAIITAPSVTNRKTWHKFSKTRPRVCSFMGSVNEPKFLTDTENRRYLVFSAEKINYTHEVDMNKVWAQALQLVKENYPYWFSSEEMKQLNKANQVYRQQSIEEEYLIRMFKPCKPDNPKARFLMPSELLTLLNAHSGMRLSLKKLSRAMKVCGYGEPISKRLKDIGARKVYPVLEISESEQNNIQQEYRNDFKLDNK</sequence>
<proteinExistence type="predicted"/>
<dbReference type="Proteomes" id="UP000002945">
    <property type="component" value="Unassembled WGS sequence"/>
</dbReference>
<comment type="caution">
    <text evidence="3">The sequence shown here is derived from an EMBL/GenBank/DDBJ whole genome shotgun (WGS) entry which is preliminary data.</text>
</comment>
<reference evidence="3 4" key="1">
    <citation type="journal article" date="2011" name="J. Bacteriol.">
        <title>Genome sequence of the algicidal bacterium Kordia algicida OT-1.</title>
        <authorList>
            <person name="Lee H.S."/>
            <person name="Kang S.G."/>
            <person name="Kwon K.K."/>
            <person name="Lee J.H."/>
            <person name="Kim S.J."/>
        </authorList>
    </citation>
    <scope>NUCLEOTIDE SEQUENCE [LARGE SCALE GENOMIC DNA]</scope>
    <source>
        <strain evidence="3 4">OT-1</strain>
    </source>
</reference>
<dbReference type="AlphaFoldDB" id="A9DT08"/>
<evidence type="ECO:0000313" key="3">
    <source>
        <dbReference type="EMBL" id="EDP97008.1"/>
    </source>
</evidence>
<keyword evidence="4" id="KW-1185">Reference proteome</keyword>
<dbReference type="Pfam" id="PF05272">
    <property type="entry name" value="VapE-like_dom"/>
    <property type="match status" value="1"/>
</dbReference>
<protein>
    <recommendedName>
        <fullName evidence="2">Virulence-associated protein E-like domain-containing protein</fullName>
    </recommendedName>
</protein>
<organism evidence="3 4">
    <name type="scientific">Kordia algicida OT-1</name>
    <dbReference type="NCBI Taxonomy" id="391587"/>
    <lineage>
        <taxon>Bacteria</taxon>
        <taxon>Pseudomonadati</taxon>
        <taxon>Bacteroidota</taxon>
        <taxon>Flavobacteriia</taxon>
        <taxon>Flavobacteriales</taxon>
        <taxon>Flavobacteriaceae</taxon>
        <taxon>Kordia</taxon>
    </lineage>
</organism>
<evidence type="ECO:0000256" key="1">
    <source>
        <dbReference type="SAM" id="Phobius"/>
    </source>
</evidence>
<name>A9DT08_9FLAO</name>
<evidence type="ECO:0000259" key="2">
    <source>
        <dbReference type="Pfam" id="PF05272"/>
    </source>
</evidence>
<accession>A9DT08</accession>
<gene>
    <name evidence="3" type="ORF">KAOT1_17633</name>
</gene>
<dbReference type="HOGENOM" id="CLU_024375_2_1_10"/>
<dbReference type="EMBL" id="ABIB01000003">
    <property type="protein sequence ID" value="EDP97008.1"/>
    <property type="molecule type" value="Genomic_DNA"/>
</dbReference>
<dbReference type="STRING" id="391587.KAOT1_17633"/>
<feature type="transmembrane region" description="Helical" evidence="1">
    <location>
        <begin position="143"/>
        <end position="164"/>
    </location>
</feature>
<dbReference type="PANTHER" id="PTHR34985">
    <property type="entry name" value="SLR0554 PROTEIN"/>
    <property type="match status" value="1"/>
</dbReference>
<evidence type="ECO:0000313" key="4">
    <source>
        <dbReference type="Proteomes" id="UP000002945"/>
    </source>
</evidence>
<keyword evidence="1" id="KW-0472">Membrane</keyword>